<feature type="region of interest" description="Disordered" evidence="1">
    <location>
        <begin position="360"/>
        <end position="389"/>
    </location>
</feature>
<dbReference type="PANTHER" id="PTHR12785">
    <property type="entry name" value="SPLICING FACTOR 3B"/>
    <property type="match status" value="1"/>
</dbReference>
<evidence type="ECO:0000256" key="1">
    <source>
        <dbReference type="SAM" id="MobiDB-lite"/>
    </source>
</evidence>
<dbReference type="KEGG" id="kaf:KAFR_0B03520"/>
<dbReference type="STRING" id="1071382.H2AQJ9"/>
<dbReference type="InterPro" id="IPR007180">
    <property type="entry name" value="DUF382"/>
</dbReference>
<dbReference type="GO" id="GO:0071004">
    <property type="term" value="C:U2-type prespliceosome"/>
    <property type="evidence" value="ECO:0007669"/>
    <property type="project" value="EnsemblFungi"/>
</dbReference>
<name>H2AQJ9_KAZAF</name>
<dbReference type="AlphaFoldDB" id="H2AQJ9"/>
<proteinExistence type="predicted"/>
<feature type="region of interest" description="Disordered" evidence="1">
    <location>
        <begin position="1"/>
        <end position="26"/>
    </location>
</feature>
<feature type="region of interest" description="Disordered" evidence="1">
    <location>
        <begin position="422"/>
        <end position="476"/>
    </location>
</feature>
<sequence>MARKSRRSTKQEAKAAPLDNKSHLGDLIEQRRKKALEAGNKESLSTTIGENDKLRRQFTPLLDRFAIKQTRKMEMPHSVNSVVAHSALEKDIQHTIASEDTVESEERPISKRKLRKISKPSLAKLRSSVSHPEVIEWYDCDAVYPFLLASIKSSKNVVQVPSHWQLKREYLSGRSLLGKQPFQLPDIIRQTDIEQMRNTLPGEGENTETEKSLKEMSRAQVQPKLKTLDLDYQKLHDVFFKLGRSWRPDILLPLGDLYYENRHLHDESNWRKMVRAKKPGKLSAHLRTTIGLQGGQLPPWCLRMKKIGMPPDYPDMKVAGLNWGIENLRGDVYGKVYAQHKKTKRTKNLFGTVLTLGEDEYSAESSDEEVEEKKEPEFSAMPANNEFNPVDGDIKLTEIEISSKPQQFEKIEKPLYTILEQKSTDDVSAHTGSKIKYILNEPESRSGSEETNEKLEDKETIRPNENDEEDLKKFKF</sequence>
<dbReference type="InParanoid" id="H2AQJ9"/>
<accession>H2AQJ9</accession>
<dbReference type="InterPro" id="IPR006568">
    <property type="entry name" value="PSP_pro-rich"/>
</dbReference>
<dbReference type="PANTHER" id="PTHR12785:SF6">
    <property type="entry name" value="SPLICING FACTOR 3B SUBUNIT 2"/>
    <property type="match status" value="1"/>
</dbReference>
<evidence type="ECO:0000313" key="3">
    <source>
        <dbReference type="EMBL" id="CCF56649.1"/>
    </source>
</evidence>
<dbReference type="HOGENOM" id="CLU_014435_2_1_1"/>
<dbReference type="InterPro" id="IPR052584">
    <property type="entry name" value="U2_snRNP_Complex_Component"/>
</dbReference>
<feature type="compositionally biased region" description="Basic and acidic residues" evidence="1">
    <location>
        <begin position="442"/>
        <end position="476"/>
    </location>
</feature>
<dbReference type="Pfam" id="PF04046">
    <property type="entry name" value="PSP"/>
    <property type="match status" value="1"/>
</dbReference>
<reference evidence="3 4" key="1">
    <citation type="journal article" date="2011" name="Proc. Natl. Acad. Sci. U.S.A.">
        <title>Evolutionary erosion of yeast sex chromosomes by mating-type switching accidents.</title>
        <authorList>
            <person name="Gordon J.L."/>
            <person name="Armisen D."/>
            <person name="Proux-Wera E."/>
            <person name="Oheigeartaigh S.S."/>
            <person name="Byrne K.P."/>
            <person name="Wolfe K.H."/>
        </authorList>
    </citation>
    <scope>NUCLEOTIDE SEQUENCE [LARGE SCALE GENOMIC DNA]</scope>
    <source>
        <strain evidence="4">ATCC 22294 / BCRC 22015 / CBS 2517 / CECT 1963 / NBRC 1671 / NRRL Y-8276</strain>
    </source>
</reference>
<dbReference type="SMART" id="SM00581">
    <property type="entry name" value="PSP"/>
    <property type="match status" value="1"/>
</dbReference>
<evidence type="ECO:0000313" key="4">
    <source>
        <dbReference type="Proteomes" id="UP000005220"/>
    </source>
</evidence>
<dbReference type="GeneID" id="13883109"/>
<dbReference type="GO" id="GO:0000245">
    <property type="term" value="P:spliceosomal complex assembly"/>
    <property type="evidence" value="ECO:0007669"/>
    <property type="project" value="EnsemblFungi"/>
</dbReference>
<dbReference type="GO" id="GO:0000974">
    <property type="term" value="C:Prp19 complex"/>
    <property type="evidence" value="ECO:0007669"/>
    <property type="project" value="EnsemblFungi"/>
</dbReference>
<feature type="compositionally biased region" description="Acidic residues" evidence="1">
    <location>
        <begin position="360"/>
        <end position="370"/>
    </location>
</feature>
<evidence type="ECO:0000259" key="2">
    <source>
        <dbReference type="SMART" id="SM00581"/>
    </source>
</evidence>
<gene>
    <name evidence="3" type="primary">KAFR0B03520</name>
    <name evidence="3" type="ORF">KAFR_0B03520</name>
</gene>
<dbReference type="Pfam" id="PF04037">
    <property type="entry name" value="DUF382"/>
    <property type="match status" value="1"/>
</dbReference>
<dbReference type="RefSeq" id="XP_003955784.1">
    <property type="nucleotide sequence ID" value="XM_003955735.1"/>
</dbReference>
<keyword evidence="4" id="KW-1185">Reference proteome</keyword>
<protein>
    <recommendedName>
        <fullName evidence="2">PSP proline-rich domain-containing protein</fullName>
    </recommendedName>
</protein>
<dbReference type="EMBL" id="HE650822">
    <property type="protein sequence ID" value="CCF56649.1"/>
    <property type="molecule type" value="Genomic_DNA"/>
</dbReference>
<feature type="domain" description="PSP proline-rich" evidence="2">
    <location>
        <begin position="274"/>
        <end position="327"/>
    </location>
</feature>
<organism evidence="3 4">
    <name type="scientific">Kazachstania africana (strain ATCC 22294 / BCRC 22015 / CBS 2517 / CECT 1963 / NBRC 1671 / NRRL Y-8276)</name>
    <name type="common">Yeast</name>
    <name type="synonym">Kluyveromyces africanus</name>
    <dbReference type="NCBI Taxonomy" id="1071382"/>
    <lineage>
        <taxon>Eukaryota</taxon>
        <taxon>Fungi</taxon>
        <taxon>Dikarya</taxon>
        <taxon>Ascomycota</taxon>
        <taxon>Saccharomycotina</taxon>
        <taxon>Saccharomycetes</taxon>
        <taxon>Saccharomycetales</taxon>
        <taxon>Saccharomycetaceae</taxon>
        <taxon>Kazachstania</taxon>
    </lineage>
</organism>
<dbReference type="Proteomes" id="UP000005220">
    <property type="component" value="Chromosome 2"/>
</dbReference>
<dbReference type="GO" id="GO:0005686">
    <property type="term" value="C:U2 snRNP"/>
    <property type="evidence" value="ECO:0007669"/>
    <property type="project" value="EnsemblFungi"/>
</dbReference>
<dbReference type="OrthoDB" id="10260794at2759"/>
<dbReference type="FunCoup" id="H2AQJ9">
    <property type="interactions" value="262"/>
</dbReference>
<dbReference type="eggNOG" id="KOG2330">
    <property type="taxonomic scope" value="Eukaryota"/>
</dbReference>